<organism evidence="2 3">
    <name type="scientific">Neptunomonas antarctica</name>
    <dbReference type="NCBI Taxonomy" id="619304"/>
    <lineage>
        <taxon>Bacteria</taxon>
        <taxon>Pseudomonadati</taxon>
        <taxon>Pseudomonadota</taxon>
        <taxon>Gammaproteobacteria</taxon>
        <taxon>Oceanospirillales</taxon>
        <taxon>Oceanospirillaceae</taxon>
        <taxon>Neptunomonas</taxon>
    </lineage>
</organism>
<reference evidence="3" key="1">
    <citation type="submission" date="2017-01" db="EMBL/GenBank/DDBJ databases">
        <authorList>
            <person name="Varghese N."/>
            <person name="Submissions S."/>
        </authorList>
    </citation>
    <scope>NUCLEOTIDE SEQUENCE [LARGE SCALE GENOMIC DNA]</scope>
    <source>
        <strain evidence="3">DSM 22306</strain>
    </source>
</reference>
<evidence type="ECO:0000256" key="1">
    <source>
        <dbReference type="SAM" id="Phobius"/>
    </source>
</evidence>
<dbReference type="AlphaFoldDB" id="A0A1N7P9F6"/>
<dbReference type="EMBL" id="FTOE01000013">
    <property type="protein sequence ID" value="SIT07275.1"/>
    <property type="molecule type" value="Genomic_DNA"/>
</dbReference>
<keyword evidence="1" id="KW-0472">Membrane</keyword>
<evidence type="ECO:0000313" key="2">
    <source>
        <dbReference type="EMBL" id="SIT07275.1"/>
    </source>
</evidence>
<gene>
    <name evidence="2" type="ORF">SAMN05421760_11368</name>
</gene>
<feature type="transmembrane region" description="Helical" evidence="1">
    <location>
        <begin position="16"/>
        <end position="35"/>
    </location>
</feature>
<proteinExistence type="predicted"/>
<keyword evidence="3" id="KW-1185">Reference proteome</keyword>
<name>A0A1N7P9F6_9GAMM</name>
<dbReference type="Proteomes" id="UP000185999">
    <property type="component" value="Unassembled WGS sequence"/>
</dbReference>
<keyword evidence="1" id="KW-0812">Transmembrane</keyword>
<dbReference type="RefSeq" id="WP_054341420.1">
    <property type="nucleotide sequence ID" value="NZ_FTOE01000013.1"/>
</dbReference>
<protein>
    <submittedName>
        <fullName evidence="2">Uncharacterized protein</fullName>
    </submittedName>
</protein>
<evidence type="ECO:0000313" key="3">
    <source>
        <dbReference type="Proteomes" id="UP000185999"/>
    </source>
</evidence>
<keyword evidence="1" id="KW-1133">Transmembrane helix</keyword>
<accession>A0A1N7P9F6</accession>
<sequence>MDNNKDKKWIGWNKPATMLSMMVIVLVGIWAYIWMTGQGPKSVFEFDDGTTQLWTANGIFDDTGKKYDAGLYKVAHAEQHQYPDKFPCTAANILKCDPLNDKNGSLLLSIADLSVALPTFNFPVDSNYWHIELISPTLSKLFQNKSEFEAYVGDMFGVDEGHITAELLLYIEDHGTINLLPPIGGVTEQIIAKNGWTKLSAKFSIPQGTYIRNAVIRIKGDWKIYKLYEGGIFVDHVAGVK</sequence>